<dbReference type="SUPFAM" id="SSF48452">
    <property type="entry name" value="TPR-like"/>
    <property type="match status" value="1"/>
</dbReference>
<gene>
    <name evidence="2" type="ordered locus">Dvul_2082</name>
</gene>
<dbReference type="HOGENOM" id="CLU_069326_1_0_7"/>
<evidence type="ECO:0000313" key="2">
    <source>
        <dbReference type="EMBL" id="ABM29098.1"/>
    </source>
</evidence>
<dbReference type="Pfam" id="PF13181">
    <property type="entry name" value="TPR_8"/>
    <property type="match status" value="1"/>
</dbReference>
<dbReference type="RefSeq" id="WP_011792645.1">
    <property type="nucleotide sequence ID" value="NC_008751.1"/>
</dbReference>
<dbReference type="PROSITE" id="PS50005">
    <property type="entry name" value="TPR"/>
    <property type="match status" value="2"/>
</dbReference>
<dbReference type="KEGG" id="dvl:Dvul_2082"/>
<keyword evidence="1" id="KW-0802">TPR repeat</keyword>
<dbReference type="AlphaFoldDB" id="A0A0H3A9W6"/>
<sequence>MTQTPVTLDQKVGEKRDRMRGVFSTQEIRKVGTGTTTRKTIQKSFWYVDEGDDGVIEVQPLNSNYVPSGPKRKIDRDELLDKFAPEPEFYVQTVFPKMRELNKTIARADRHRQKGETFSAEFEYNNALKVDEENVRANFGIGLTYLERGETDKADNIFERLVKLDAAFEEEHKHLFNEFGINLRKSKMYDQAVEYYGRALELSQGDENLHLNVARAYLEKQDFPHCLEHVLRALMINPAHEAGLKFLAWMEAKKLVPEDQRAAVAEAVARARSTGGTPAPAANEG</sequence>
<dbReference type="EMBL" id="CP000527">
    <property type="protein sequence ID" value="ABM29098.1"/>
    <property type="molecule type" value="Genomic_DNA"/>
</dbReference>
<reference evidence="3" key="1">
    <citation type="journal article" date="2009" name="Environ. Microbiol.">
        <title>Contribution of mobile genetic elements to Desulfovibrio vulgaris genome plasticity.</title>
        <authorList>
            <person name="Walker C.B."/>
            <person name="Stolyar S."/>
            <person name="Chivian D."/>
            <person name="Pinel N."/>
            <person name="Gabster J.A."/>
            <person name="Dehal P.S."/>
            <person name="He Z."/>
            <person name="Yang Z.K."/>
            <person name="Yen H.C."/>
            <person name="Zhou J."/>
            <person name="Wall J.D."/>
            <person name="Hazen T.C."/>
            <person name="Arkin A.P."/>
            <person name="Stahl D.A."/>
        </authorList>
    </citation>
    <scope>NUCLEOTIDE SEQUENCE [LARGE SCALE GENOMIC DNA]</scope>
    <source>
        <strain evidence="3">DP4</strain>
    </source>
</reference>
<dbReference type="Proteomes" id="UP000009173">
    <property type="component" value="Chromosome"/>
</dbReference>
<dbReference type="InterPro" id="IPR019734">
    <property type="entry name" value="TPR_rpt"/>
</dbReference>
<accession>A0A0H3A9W6</accession>
<dbReference type="PANTHER" id="PTHR12558:SF13">
    <property type="entry name" value="CELL DIVISION CYCLE PROTEIN 27 HOMOLOG"/>
    <property type="match status" value="1"/>
</dbReference>
<feature type="repeat" description="TPR" evidence="1">
    <location>
        <begin position="135"/>
        <end position="168"/>
    </location>
</feature>
<organism evidence="2 3">
    <name type="scientific">Nitratidesulfovibrio vulgaris (strain DP4)</name>
    <name type="common">Desulfovibrio vulgaris</name>
    <dbReference type="NCBI Taxonomy" id="391774"/>
    <lineage>
        <taxon>Bacteria</taxon>
        <taxon>Pseudomonadati</taxon>
        <taxon>Thermodesulfobacteriota</taxon>
        <taxon>Desulfovibrionia</taxon>
        <taxon>Desulfovibrionales</taxon>
        <taxon>Desulfovibrionaceae</taxon>
        <taxon>Nitratidesulfovibrio</taxon>
    </lineage>
</organism>
<feature type="repeat" description="TPR" evidence="1">
    <location>
        <begin position="173"/>
        <end position="206"/>
    </location>
</feature>
<dbReference type="Gene3D" id="1.25.40.10">
    <property type="entry name" value="Tetratricopeptide repeat domain"/>
    <property type="match status" value="2"/>
</dbReference>
<dbReference type="PANTHER" id="PTHR12558">
    <property type="entry name" value="CELL DIVISION CYCLE 16,23,27"/>
    <property type="match status" value="1"/>
</dbReference>
<dbReference type="InterPro" id="IPR011990">
    <property type="entry name" value="TPR-like_helical_dom_sf"/>
</dbReference>
<evidence type="ECO:0000313" key="3">
    <source>
        <dbReference type="Proteomes" id="UP000009173"/>
    </source>
</evidence>
<evidence type="ECO:0000256" key="1">
    <source>
        <dbReference type="PROSITE-ProRule" id="PRU00339"/>
    </source>
</evidence>
<proteinExistence type="predicted"/>
<name>A0A0H3A9W6_NITV4</name>
<dbReference type="SMART" id="SM00028">
    <property type="entry name" value="TPR"/>
    <property type="match status" value="3"/>
</dbReference>
<dbReference type="Pfam" id="PF14559">
    <property type="entry name" value="TPR_19"/>
    <property type="match status" value="1"/>
</dbReference>
<protein>
    <submittedName>
        <fullName evidence="2">TPR repeat-containing protein</fullName>
    </submittedName>
</protein>